<keyword evidence="14" id="KW-1185">Reference proteome</keyword>
<dbReference type="InterPro" id="IPR050122">
    <property type="entry name" value="RTK"/>
</dbReference>
<evidence type="ECO:0000256" key="3">
    <source>
        <dbReference type="ARBA" id="ARBA00022729"/>
    </source>
</evidence>
<dbReference type="GO" id="GO:0007409">
    <property type="term" value="P:axonogenesis"/>
    <property type="evidence" value="ECO:0007669"/>
    <property type="project" value="TreeGrafter"/>
</dbReference>
<dbReference type="InterPro" id="IPR008266">
    <property type="entry name" value="Tyr_kinase_AS"/>
</dbReference>
<keyword evidence="7 10" id="KW-0472">Membrane</keyword>
<dbReference type="Gene3D" id="1.10.510.10">
    <property type="entry name" value="Transferase(Phosphotransferase) domain 1"/>
    <property type="match status" value="1"/>
</dbReference>
<evidence type="ECO:0000313" key="13">
    <source>
        <dbReference type="EnsemblMetazoa" id="OVOC2377.1"/>
    </source>
</evidence>
<dbReference type="GO" id="GO:1905488">
    <property type="term" value="P:positive regulation of anterior/posterior axon guidance"/>
    <property type="evidence" value="ECO:0007669"/>
    <property type="project" value="EnsemblMetazoa"/>
</dbReference>
<dbReference type="GO" id="GO:0002009">
    <property type="term" value="P:morphogenesis of an epithelium"/>
    <property type="evidence" value="ECO:0007669"/>
    <property type="project" value="EnsemblMetazoa"/>
</dbReference>
<feature type="domain" description="WIF" evidence="12">
    <location>
        <begin position="28"/>
        <end position="157"/>
    </location>
</feature>
<dbReference type="GO" id="GO:0009786">
    <property type="term" value="P:regulation of asymmetric cell division"/>
    <property type="evidence" value="ECO:0007669"/>
    <property type="project" value="EnsemblMetazoa"/>
</dbReference>
<keyword evidence="2 10" id="KW-0812">Transmembrane</keyword>
<evidence type="ECO:0000256" key="9">
    <source>
        <dbReference type="ARBA" id="ARBA00023180"/>
    </source>
</evidence>
<comment type="subcellular location">
    <subcellularLocation>
        <location evidence="1">Cell membrane</location>
        <topology evidence="1">Single-pass membrane protein</topology>
    </subcellularLocation>
</comment>
<dbReference type="GO" id="GO:0045167">
    <property type="term" value="P:asymmetric protein localization involved in cell fate determination"/>
    <property type="evidence" value="ECO:0007669"/>
    <property type="project" value="EnsemblMetazoa"/>
</dbReference>
<organism evidence="13 14">
    <name type="scientific">Onchocerca volvulus</name>
    <dbReference type="NCBI Taxonomy" id="6282"/>
    <lineage>
        <taxon>Eukaryota</taxon>
        <taxon>Metazoa</taxon>
        <taxon>Ecdysozoa</taxon>
        <taxon>Nematoda</taxon>
        <taxon>Chromadorea</taxon>
        <taxon>Rhabditida</taxon>
        <taxon>Spirurina</taxon>
        <taxon>Spiruromorpha</taxon>
        <taxon>Filarioidea</taxon>
        <taxon>Onchocercidae</taxon>
        <taxon>Onchocerca</taxon>
    </lineage>
</organism>
<dbReference type="InterPro" id="IPR003306">
    <property type="entry name" value="WIF"/>
</dbReference>
<dbReference type="GO" id="GO:0005634">
    <property type="term" value="C:nucleus"/>
    <property type="evidence" value="ECO:0007669"/>
    <property type="project" value="EnsemblMetazoa"/>
</dbReference>
<dbReference type="PROSITE" id="PS00109">
    <property type="entry name" value="PROTEIN_KINASE_TYR"/>
    <property type="match status" value="1"/>
</dbReference>
<dbReference type="SUPFAM" id="SSF56112">
    <property type="entry name" value="Protein kinase-like (PK-like)"/>
    <property type="match status" value="1"/>
</dbReference>
<dbReference type="GO" id="GO:1905485">
    <property type="term" value="P:positive regulation of motor neuron migration"/>
    <property type="evidence" value="ECO:0007669"/>
    <property type="project" value="EnsemblMetazoa"/>
</dbReference>
<feature type="transmembrane region" description="Helical" evidence="10">
    <location>
        <begin position="6"/>
        <end position="30"/>
    </location>
</feature>
<evidence type="ECO:0000313" key="14">
    <source>
        <dbReference type="Proteomes" id="UP000024404"/>
    </source>
</evidence>
<dbReference type="Proteomes" id="UP000024404">
    <property type="component" value="Unassembled WGS sequence"/>
</dbReference>
<evidence type="ECO:0000259" key="12">
    <source>
        <dbReference type="PROSITE" id="PS50814"/>
    </source>
</evidence>
<keyword evidence="6 10" id="KW-1133">Transmembrane helix</keyword>
<dbReference type="Gene3D" id="2.60.40.2170">
    <property type="entry name" value="Wnt, WIF domain"/>
    <property type="match status" value="1"/>
</dbReference>
<keyword evidence="3" id="KW-0732">Signal</keyword>
<dbReference type="GO" id="GO:0043235">
    <property type="term" value="C:receptor complex"/>
    <property type="evidence" value="ECO:0007669"/>
    <property type="project" value="TreeGrafter"/>
</dbReference>
<feature type="transmembrane region" description="Helical" evidence="10">
    <location>
        <begin position="194"/>
        <end position="217"/>
    </location>
</feature>
<evidence type="ECO:0000256" key="6">
    <source>
        <dbReference type="ARBA" id="ARBA00022989"/>
    </source>
</evidence>
<dbReference type="GO" id="GO:0010085">
    <property type="term" value="P:polarity specification of proximal/distal axis"/>
    <property type="evidence" value="ECO:0007669"/>
    <property type="project" value="EnsemblMetazoa"/>
</dbReference>
<reference evidence="14" key="1">
    <citation type="submission" date="2013-10" db="EMBL/GenBank/DDBJ databases">
        <title>Genome sequencing of Onchocerca volvulus.</title>
        <authorList>
            <person name="Cotton J."/>
            <person name="Tsai J."/>
            <person name="Stanley E."/>
            <person name="Tracey A."/>
            <person name="Holroyd N."/>
            <person name="Lustigman S."/>
            <person name="Berriman M."/>
        </authorList>
    </citation>
    <scope>NUCLEOTIDE SEQUENCE</scope>
</reference>
<keyword evidence="5" id="KW-0067">ATP-binding</keyword>
<dbReference type="GO" id="GO:0005737">
    <property type="term" value="C:cytoplasm"/>
    <property type="evidence" value="ECO:0007669"/>
    <property type="project" value="EnsemblMetazoa"/>
</dbReference>
<proteinExistence type="predicted"/>
<dbReference type="GO" id="GO:0048560">
    <property type="term" value="P:establishment of anatomical structure orientation"/>
    <property type="evidence" value="ECO:0007669"/>
    <property type="project" value="EnsemblMetazoa"/>
</dbReference>
<dbReference type="InterPro" id="IPR001245">
    <property type="entry name" value="Ser-Thr/Tyr_kinase_cat_dom"/>
</dbReference>
<dbReference type="InterPro" id="IPR011009">
    <property type="entry name" value="Kinase-like_dom_sf"/>
</dbReference>
<accession>A0A8R1XRW1</accession>
<evidence type="ECO:0000256" key="7">
    <source>
        <dbReference type="ARBA" id="ARBA00023136"/>
    </source>
</evidence>
<dbReference type="EnsemblMetazoa" id="OVOC2377.1">
    <property type="protein sequence ID" value="OVOC2377.1"/>
    <property type="gene ID" value="WBGene00239186"/>
</dbReference>
<dbReference type="GO" id="GO:0007169">
    <property type="term" value="P:cell surface receptor protein tyrosine kinase signaling pathway"/>
    <property type="evidence" value="ECO:0007669"/>
    <property type="project" value="TreeGrafter"/>
</dbReference>
<dbReference type="PANTHER" id="PTHR24416">
    <property type="entry name" value="TYROSINE-PROTEIN KINASE RECEPTOR"/>
    <property type="match status" value="1"/>
</dbReference>
<dbReference type="GO" id="GO:0005524">
    <property type="term" value="F:ATP binding"/>
    <property type="evidence" value="ECO:0007669"/>
    <property type="project" value="UniProtKB-KW"/>
</dbReference>
<dbReference type="GO" id="GO:1904937">
    <property type="term" value="P:sensory neuron migration"/>
    <property type="evidence" value="ECO:0007669"/>
    <property type="project" value="EnsemblMetazoa"/>
</dbReference>
<dbReference type="PRINTS" id="PR00109">
    <property type="entry name" value="TYRKINASE"/>
</dbReference>
<dbReference type="AlphaFoldDB" id="A0A8R1XRW1"/>
<keyword evidence="8" id="KW-0675">Receptor</keyword>
<dbReference type="PROSITE" id="PS50011">
    <property type="entry name" value="PROTEIN_KINASE_DOM"/>
    <property type="match status" value="1"/>
</dbReference>
<evidence type="ECO:0000256" key="8">
    <source>
        <dbReference type="ARBA" id="ARBA00023170"/>
    </source>
</evidence>
<evidence type="ECO:0000256" key="1">
    <source>
        <dbReference type="ARBA" id="ARBA00004162"/>
    </source>
</evidence>
<dbReference type="GO" id="GO:0040025">
    <property type="term" value="P:vulval development"/>
    <property type="evidence" value="ECO:0007669"/>
    <property type="project" value="EnsemblMetazoa"/>
</dbReference>
<dbReference type="PROSITE" id="PS50814">
    <property type="entry name" value="WIF"/>
    <property type="match status" value="1"/>
</dbReference>
<keyword evidence="9" id="KW-0325">Glycoprotein</keyword>
<dbReference type="GO" id="GO:1905491">
    <property type="term" value="P:positive regulation of sensory neuron axon guidance"/>
    <property type="evidence" value="ECO:0007669"/>
    <property type="project" value="EnsemblMetazoa"/>
</dbReference>
<evidence type="ECO:0000256" key="4">
    <source>
        <dbReference type="ARBA" id="ARBA00022741"/>
    </source>
</evidence>
<dbReference type="InterPro" id="IPR038677">
    <property type="entry name" value="WIF_sf"/>
</dbReference>
<reference evidence="13" key="2">
    <citation type="submission" date="2022-06" db="UniProtKB">
        <authorList>
            <consortium name="EnsemblMetazoa"/>
        </authorList>
    </citation>
    <scope>IDENTIFICATION</scope>
</reference>
<dbReference type="Pfam" id="PF07714">
    <property type="entry name" value="PK_Tyr_Ser-Thr"/>
    <property type="match status" value="1"/>
</dbReference>
<protein>
    <recommendedName>
        <fullName evidence="15">Protein kinase domain-containing protein</fullName>
    </recommendedName>
</protein>
<evidence type="ECO:0000256" key="5">
    <source>
        <dbReference type="ARBA" id="ARBA00022840"/>
    </source>
</evidence>
<dbReference type="Pfam" id="PF02019">
    <property type="entry name" value="WIF"/>
    <property type="match status" value="1"/>
</dbReference>
<dbReference type="GO" id="GO:0009949">
    <property type="term" value="P:polarity specification of anterior/posterior axis"/>
    <property type="evidence" value="ECO:0007669"/>
    <property type="project" value="EnsemblMetazoa"/>
</dbReference>
<sequence length="628" mass="72602">MKETLIVIFIILQLLFFNHILVHSMINLFIAKAEMNRTLGLDVQLNYIENGIVNLYSAKFPYRINTNITYVQFSWNTKVLDRPMHYTIRAISHDNVVLPLLQIPSSGKVPLKMETFKIEYRCIGIKTGKFDIQVNFKFDWPSSMNQTKVSLKQEKLCVAQNLRRTYGHVGDNDELESEMDSARIHVVLMSAENVFYSVIGFVGAVVLVIALLIFVYYRSIRKSVPSAVEPLQLWIPKSQTKMKKTSADLSVTYPLMSKNVAKATDYADSIDPCSSSYAFRSSIVPMIIYEKPQIINIKKALNELHADRNLFQILSLERLEGTFGEMKWAIWKRNMESPIDNVDDEEDNVCFEKRVIVKTLKLTADQRYLRKFLEEALAFFHVESHENLAQVTAITSNDCLNDPEQKMIDFPLVCYSHNGFGNLKKFLISCRNGQTNAPFKNPTYDNGIQTLRAHELVSMALQILNAVIHLHKFGVIHKDIATRNCLVSKIRDHDHDNLFVQICDSALSKDFFPNDYHCLGDNENRPMKWMAHESLVWNSFNSSTDVWSFGVTLWELLTCSQQPYLDIDPDEMATILERGKRLSQPYNCPDKLYELMYCCWQLNYRDRPTTQQLLIALQEFNLQLLQYI</sequence>
<name>A0A8R1XRW1_ONCVO</name>
<evidence type="ECO:0008006" key="15">
    <source>
        <dbReference type="Google" id="ProtNLM"/>
    </source>
</evidence>
<dbReference type="SMART" id="SM00469">
    <property type="entry name" value="WIF"/>
    <property type="match status" value="1"/>
</dbReference>
<evidence type="ECO:0000256" key="2">
    <source>
        <dbReference type="ARBA" id="ARBA00022692"/>
    </source>
</evidence>
<evidence type="ECO:0000259" key="11">
    <source>
        <dbReference type="PROSITE" id="PS50011"/>
    </source>
</evidence>
<feature type="domain" description="Protein kinase" evidence="11">
    <location>
        <begin position="312"/>
        <end position="621"/>
    </location>
</feature>
<dbReference type="GO" id="GO:0005886">
    <property type="term" value="C:plasma membrane"/>
    <property type="evidence" value="ECO:0007669"/>
    <property type="project" value="UniProtKB-SubCell"/>
</dbReference>
<dbReference type="GO" id="GO:0051897">
    <property type="term" value="P:positive regulation of phosphatidylinositol 3-kinase/protein kinase B signal transduction"/>
    <property type="evidence" value="ECO:0007669"/>
    <property type="project" value="TreeGrafter"/>
</dbReference>
<dbReference type="PANTHER" id="PTHR24416:SF349">
    <property type="entry name" value="TYROSINE-PROTEIN KINASE RYK"/>
    <property type="match status" value="1"/>
</dbReference>
<dbReference type="InterPro" id="IPR000719">
    <property type="entry name" value="Prot_kinase_dom"/>
</dbReference>
<dbReference type="GO" id="GO:0004672">
    <property type="term" value="F:protein kinase activity"/>
    <property type="evidence" value="ECO:0007669"/>
    <property type="project" value="InterPro"/>
</dbReference>
<evidence type="ECO:0000256" key="10">
    <source>
        <dbReference type="SAM" id="Phobius"/>
    </source>
</evidence>
<keyword evidence="4" id="KW-0547">Nucleotide-binding</keyword>
<dbReference type="EMBL" id="CMVM020000073">
    <property type="status" value="NOT_ANNOTATED_CDS"/>
    <property type="molecule type" value="Genomic_DNA"/>
</dbReference>